<gene>
    <name evidence="4" type="ORF">K489DRAFT_374404</name>
</gene>
<dbReference type="Pfam" id="PF00004">
    <property type="entry name" value="AAA"/>
    <property type="match status" value="1"/>
</dbReference>
<organism evidence="4">
    <name type="scientific">Dissoconium aciculare CBS 342.82</name>
    <dbReference type="NCBI Taxonomy" id="1314786"/>
    <lineage>
        <taxon>Eukaryota</taxon>
        <taxon>Fungi</taxon>
        <taxon>Dikarya</taxon>
        <taxon>Ascomycota</taxon>
        <taxon>Pezizomycotina</taxon>
        <taxon>Dothideomycetes</taxon>
        <taxon>Dothideomycetidae</taxon>
        <taxon>Mycosphaerellales</taxon>
        <taxon>Dissoconiaceae</taxon>
        <taxon>Dissoconium</taxon>
    </lineage>
</organism>
<dbReference type="PANTHER" id="PTHR46411:SF3">
    <property type="entry name" value="AAA+ ATPASE DOMAIN-CONTAINING PROTEIN"/>
    <property type="match status" value="1"/>
</dbReference>
<dbReference type="InterPro" id="IPR003959">
    <property type="entry name" value="ATPase_AAA_core"/>
</dbReference>
<dbReference type="Pfam" id="PF22942">
    <property type="entry name" value="DUF7025"/>
    <property type="match status" value="1"/>
</dbReference>
<dbReference type="SUPFAM" id="SSF52540">
    <property type="entry name" value="P-loop containing nucleoside triphosphate hydrolases"/>
    <property type="match status" value="1"/>
</dbReference>
<dbReference type="AlphaFoldDB" id="A0A6J3LUU3"/>
<protein>
    <recommendedName>
        <fullName evidence="2">AAA+ ATPase domain-containing protein</fullName>
    </recommendedName>
</protein>
<dbReference type="Proteomes" id="UP000504637">
    <property type="component" value="Unplaced"/>
</dbReference>
<feature type="region of interest" description="Disordered" evidence="1">
    <location>
        <begin position="45"/>
        <end position="141"/>
    </location>
</feature>
<dbReference type="OrthoDB" id="10042665at2759"/>
<dbReference type="GO" id="GO:0016887">
    <property type="term" value="F:ATP hydrolysis activity"/>
    <property type="evidence" value="ECO:0007669"/>
    <property type="project" value="InterPro"/>
</dbReference>
<name>A0A6J3LUU3_9PEZI</name>
<reference evidence="4" key="2">
    <citation type="submission" date="2020-04" db="EMBL/GenBank/DDBJ databases">
        <authorList>
            <consortium name="NCBI Genome Project"/>
        </authorList>
    </citation>
    <scope>NUCLEOTIDE SEQUENCE</scope>
    <source>
        <strain evidence="4">CBS 342.82</strain>
    </source>
</reference>
<dbReference type="SMART" id="SM00382">
    <property type="entry name" value="AAA"/>
    <property type="match status" value="1"/>
</dbReference>
<dbReference type="GO" id="GO:0005524">
    <property type="term" value="F:ATP binding"/>
    <property type="evidence" value="ECO:0007669"/>
    <property type="project" value="InterPro"/>
</dbReference>
<feature type="compositionally biased region" description="Polar residues" evidence="1">
    <location>
        <begin position="55"/>
        <end position="72"/>
    </location>
</feature>
<feature type="compositionally biased region" description="Basic and acidic residues" evidence="1">
    <location>
        <begin position="86"/>
        <end position="134"/>
    </location>
</feature>
<dbReference type="CDD" id="cd19481">
    <property type="entry name" value="RecA-like_protease"/>
    <property type="match status" value="1"/>
</dbReference>
<sequence length="878" mass="99328">MASEMSSEVCRFLSTECSCTVLEKSKDSIEQQYMRLLELRCSQLQSELDKERSKANTNGDSTNVTTSRAQGESSDKEDLTSAADVPSEKLANDDKRGGSSEAPSDDKDDKGDHGEKSENSGEENKKDEAEKEKSSPPARVRLVERKYEDEYEFEYEDKDIDIDQIVAYEIEDDKLTAEEPSVVSTIFRRVMKSDNPKRLSHEQIVIDSPALKKIYRDIATDTVSNDERVTDLKSPLILTEPFTQFAWHWMKFSNACKTQPGDSEETSHARQDLEKLMAMLKRSRLEPYLKARETLALTGRLPFCWLWTLFCPGTKVFAKTFMDEIQMLEVFTCDLPKLGDSVWTEKEFEVICLGLDWNGSSFEPVQYTFTLKKKKDTGEQTDEAVDMLEVYPISYHKNHEEARAGLVKRGESFWSIYNHEARGFQFQYSGGVLASAASKIGFSPMLSKRDTDDGDDARSTVSGSEKTYTNEPSRKDYHGQIIVDAHSFLRILDEITPPLGTIAATYFDDSECTCRACLNQTTLHWYWNWLCSSTSPRKLFEEFRKDENRLAMCPPRVLGYILKEKVWAQFKLKLCKGGKNQDGEGKDFFRDQLQLGQNFKDILLACVNNHDSSRSNRHGVFEKTQDGVPGSLDVIEGKGKGLAILLHGPPGVGKTLTAETIALATERPLLAVSVADIGSEAAEAEGRLKATFAIAARWGAILLIDEADVFLEERVHTDNPNRNMLVSVLLRCLEYYEGIIFLTTNRIRSIDIAVQSRMHFTIQYKRLTPPQKVKIYKNLLDKVSDRKIAGTRSKLYSSIEKQLCRRNEMNGRQIRNIVSMGLALANDRGDQGEGDARLTMDDLLSIYEMTLDSLLSLKDVTAKAQQRNEAEEDTELNS</sequence>
<evidence type="ECO:0000259" key="2">
    <source>
        <dbReference type="SMART" id="SM00382"/>
    </source>
</evidence>
<dbReference type="InterPro" id="IPR054289">
    <property type="entry name" value="DUF7025"/>
</dbReference>
<evidence type="ECO:0000313" key="3">
    <source>
        <dbReference type="Proteomes" id="UP000504637"/>
    </source>
</evidence>
<dbReference type="InterPro" id="IPR027417">
    <property type="entry name" value="P-loop_NTPase"/>
</dbReference>
<keyword evidence="3" id="KW-1185">Reference proteome</keyword>
<proteinExistence type="predicted"/>
<feature type="domain" description="AAA+ ATPase" evidence="2">
    <location>
        <begin position="640"/>
        <end position="768"/>
    </location>
</feature>
<accession>A0A6J3LUU3</accession>
<evidence type="ECO:0000313" key="4">
    <source>
        <dbReference type="RefSeq" id="XP_033455418.1"/>
    </source>
</evidence>
<feature type="region of interest" description="Disordered" evidence="1">
    <location>
        <begin position="447"/>
        <end position="472"/>
    </location>
</feature>
<reference evidence="4" key="1">
    <citation type="submission" date="2020-01" db="EMBL/GenBank/DDBJ databases">
        <authorList>
            <consortium name="DOE Joint Genome Institute"/>
            <person name="Haridas S."/>
            <person name="Albert R."/>
            <person name="Binder M."/>
            <person name="Bloem J."/>
            <person name="Labutti K."/>
            <person name="Salamov A."/>
            <person name="Andreopoulos B."/>
            <person name="Baker S.E."/>
            <person name="Barry K."/>
            <person name="Bills G."/>
            <person name="Bluhm B.H."/>
            <person name="Cannon C."/>
            <person name="Castanera R."/>
            <person name="Culley D.E."/>
            <person name="Daum C."/>
            <person name="Ezra D."/>
            <person name="Gonzalez J.B."/>
            <person name="Henrissat B."/>
            <person name="Kuo A."/>
            <person name="Liang C."/>
            <person name="Lipzen A."/>
            <person name="Lutzoni F."/>
            <person name="Magnuson J."/>
            <person name="Mondo S."/>
            <person name="Nolan M."/>
            <person name="Ohm R."/>
            <person name="Pangilinan J."/>
            <person name="Park H.-J."/>
            <person name="Ramirez L."/>
            <person name="Alfaro M."/>
            <person name="Sun H."/>
            <person name="Tritt A."/>
            <person name="Yoshinaga Y."/>
            <person name="Zwiers L.-H."/>
            <person name="Turgeon B.G."/>
            <person name="Goodwin S.B."/>
            <person name="Spatafora J.W."/>
            <person name="Crous P.W."/>
            <person name="Grigoriev I.V."/>
        </authorList>
    </citation>
    <scope>NUCLEOTIDE SEQUENCE</scope>
    <source>
        <strain evidence="4">CBS 342.82</strain>
    </source>
</reference>
<dbReference type="PANTHER" id="PTHR46411">
    <property type="entry name" value="FAMILY ATPASE, PUTATIVE-RELATED"/>
    <property type="match status" value="1"/>
</dbReference>
<feature type="compositionally biased region" description="Polar residues" evidence="1">
    <location>
        <begin position="459"/>
        <end position="471"/>
    </location>
</feature>
<dbReference type="Gene3D" id="3.40.50.300">
    <property type="entry name" value="P-loop containing nucleotide triphosphate hydrolases"/>
    <property type="match status" value="1"/>
</dbReference>
<dbReference type="GeneID" id="54361319"/>
<dbReference type="RefSeq" id="XP_033455418.1">
    <property type="nucleotide sequence ID" value="XM_033603519.1"/>
</dbReference>
<dbReference type="InterPro" id="IPR003593">
    <property type="entry name" value="AAA+_ATPase"/>
</dbReference>
<reference evidence="4" key="3">
    <citation type="submission" date="2025-08" db="UniProtKB">
        <authorList>
            <consortium name="RefSeq"/>
        </authorList>
    </citation>
    <scope>IDENTIFICATION</scope>
    <source>
        <strain evidence="4">CBS 342.82</strain>
    </source>
</reference>
<evidence type="ECO:0000256" key="1">
    <source>
        <dbReference type="SAM" id="MobiDB-lite"/>
    </source>
</evidence>